<keyword evidence="1" id="KW-1133">Transmembrane helix</keyword>
<dbReference type="Pfam" id="PF12222">
    <property type="entry name" value="PNGaseA"/>
    <property type="match status" value="1"/>
</dbReference>
<dbReference type="GeneID" id="54782690"/>
<keyword evidence="4" id="KW-1185">Reference proteome</keyword>
<proteinExistence type="predicted"/>
<protein>
    <recommendedName>
        <fullName evidence="2">Peptide N-acetyl-beta-D-glucosaminyl asparaginase amidase A N-terminal domain-containing protein</fullName>
    </recommendedName>
</protein>
<name>A0A642UIL1_DIURU</name>
<dbReference type="AlphaFoldDB" id="A0A642UIL1"/>
<keyword evidence="1" id="KW-0472">Membrane</keyword>
<dbReference type="VEuPathDB" id="FungiDB:DIURU_004039"/>
<feature type="transmembrane region" description="Helical" evidence="1">
    <location>
        <begin position="55"/>
        <end position="75"/>
    </location>
</feature>
<dbReference type="InterPro" id="IPR056948">
    <property type="entry name" value="PNGaseA_N"/>
</dbReference>
<gene>
    <name evidence="3" type="ORF">DIURU_004039</name>
</gene>
<evidence type="ECO:0000256" key="1">
    <source>
        <dbReference type="SAM" id="Phobius"/>
    </source>
</evidence>
<evidence type="ECO:0000259" key="2">
    <source>
        <dbReference type="Pfam" id="PF12222"/>
    </source>
</evidence>
<dbReference type="Proteomes" id="UP000449547">
    <property type="component" value="Unassembled WGS sequence"/>
</dbReference>
<dbReference type="InterPro" id="IPR021102">
    <property type="entry name" value="PNGase_A"/>
</dbReference>
<accession>A0A642UIL1</accession>
<reference evidence="3 4" key="1">
    <citation type="submission" date="2019-07" db="EMBL/GenBank/DDBJ databases">
        <title>Genome assembly of two rare yeast pathogens: Diutina rugosa and Trichomonascus ciferrii.</title>
        <authorList>
            <person name="Mixao V."/>
            <person name="Saus E."/>
            <person name="Hansen A."/>
            <person name="Lass-Flor C."/>
            <person name="Gabaldon T."/>
        </authorList>
    </citation>
    <scope>NUCLEOTIDE SEQUENCE [LARGE SCALE GENOMIC DNA]</scope>
    <source>
        <strain evidence="3 4">CBS 613</strain>
    </source>
</reference>
<comment type="caution">
    <text evidence="3">The sequence shown here is derived from an EMBL/GenBank/DDBJ whole genome shotgun (WGS) entry which is preliminary data.</text>
</comment>
<feature type="domain" description="Peptide N-acetyl-beta-D-glucosaminyl asparaginase amidase A N-terminal" evidence="2">
    <location>
        <begin position="120"/>
        <end position="439"/>
    </location>
</feature>
<evidence type="ECO:0000313" key="4">
    <source>
        <dbReference type="Proteomes" id="UP000449547"/>
    </source>
</evidence>
<dbReference type="OrthoDB" id="1612078at2759"/>
<dbReference type="RefSeq" id="XP_034011060.1">
    <property type="nucleotide sequence ID" value="XM_034156868.1"/>
</dbReference>
<keyword evidence="1" id="KW-0812">Transmembrane</keyword>
<sequence>MTRGREHTLYHQWRFGTPPPAADATPVMALTSDPLPIFHEKHASANTPKPRCRRWLAWGWWLAVSVLVVYQVIVWSHVENPASIATATPKLLASDDHGDGASDYFSVQYPFIKDNWQLVDSATVIKHTFNHSFGHPAEGQWHPPQDDVAYNRAVLELDVTVDGVQYDRLVNVFIGDVQVWRSSTIEPGGKQVHSTAVKDITRYLSLLRHDQPITVQLDNVVDKNLTGAFATKLTVQLYQVDDTNGIDRDLGQQLFATHGAASRVYPLKVDSQARLPVRLLPQQPFELPLPSVDHNTTSLQLEIFASGNADEEDWYSNVLDRFRKVVKGSFGHGPARFIRVRVGDDIVADIAPPPVIFTGAVSPALWRPVVSSTAFIVPSTSVDLTPWLPLLWHHATTDGTPDVKIEVVNGEGKSVGNNWITTANVLAYQHADVTAAKGTFGGVHHKTDHHQHGHQPGKGAYTQKVNVTKKSRSSAYLEFTLNDADPLKLNYTSVTKAEVVNVQRYQHGFRNQRILHVTDTVDRVHAESVGDGDVEYSLAVKGRDVLHLRYRYLTPDDDDETKFKVALSTTRQLSVDARKMSHEVSEVQTGASEFVVSPRGNHGRGSLDTNLQVTSKIDGTKHKYARVVSVVDGKVRLDIEG</sequence>
<dbReference type="OMA" id="TFGNSWG"/>
<evidence type="ECO:0000313" key="3">
    <source>
        <dbReference type="EMBL" id="KAA8899782.1"/>
    </source>
</evidence>
<dbReference type="PANTHER" id="PTHR31104">
    <property type="entry name" value="PEPTIDE-N4-(N-ACETYL-BETA-GLUCOSAMINYL)ASPARAGINE AMIDASE A PROTEIN"/>
    <property type="match status" value="1"/>
</dbReference>
<organism evidence="3 4">
    <name type="scientific">Diutina rugosa</name>
    <name type="common">Yeast</name>
    <name type="synonym">Candida rugosa</name>
    <dbReference type="NCBI Taxonomy" id="5481"/>
    <lineage>
        <taxon>Eukaryota</taxon>
        <taxon>Fungi</taxon>
        <taxon>Dikarya</taxon>
        <taxon>Ascomycota</taxon>
        <taxon>Saccharomycotina</taxon>
        <taxon>Pichiomycetes</taxon>
        <taxon>Debaryomycetaceae</taxon>
        <taxon>Diutina</taxon>
    </lineage>
</organism>
<dbReference type="EMBL" id="SWFT01000120">
    <property type="protein sequence ID" value="KAA8899782.1"/>
    <property type="molecule type" value="Genomic_DNA"/>
</dbReference>